<evidence type="ECO:0000256" key="5">
    <source>
        <dbReference type="PROSITE-ProRule" id="PRU01091"/>
    </source>
</evidence>
<organism evidence="8 9">
    <name type="scientific">Catenibacterium faecis</name>
    <dbReference type="NCBI Taxonomy" id="2764323"/>
    <lineage>
        <taxon>Bacteria</taxon>
        <taxon>Bacillati</taxon>
        <taxon>Bacillota</taxon>
        <taxon>Erysipelotrichia</taxon>
        <taxon>Erysipelotrichales</taxon>
        <taxon>Coprobacillaceae</taxon>
        <taxon>Catenibacterium</taxon>
    </lineage>
</organism>
<feature type="modified residue" description="4-aspartylphosphate" evidence="4">
    <location>
        <position position="52"/>
    </location>
</feature>
<dbReference type="InterPro" id="IPR001789">
    <property type="entry name" value="Sig_transdc_resp-reg_receiver"/>
</dbReference>
<dbReference type="Pfam" id="PF00486">
    <property type="entry name" value="Trans_reg_C"/>
    <property type="match status" value="1"/>
</dbReference>
<evidence type="ECO:0000256" key="4">
    <source>
        <dbReference type="PROSITE-ProRule" id="PRU00169"/>
    </source>
</evidence>
<dbReference type="EMBL" id="JACRWG010000001">
    <property type="protein sequence ID" value="MBC6008748.1"/>
    <property type="molecule type" value="Genomic_DNA"/>
</dbReference>
<dbReference type="SMART" id="SM00862">
    <property type="entry name" value="Trans_reg_C"/>
    <property type="match status" value="1"/>
</dbReference>
<dbReference type="InterPro" id="IPR036388">
    <property type="entry name" value="WH-like_DNA-bd_sf"/>
</dbReference>
<dbReference type="Pfam" id="PF00072">
    <property type="entry name" value="Response_reg"/>
    <property type="match status" value="1"/>
</dbReference>
<keyword evidence="3" id="KW-0804">Transcription</keyword>
<dbReference type="SUPFAM" id="SSF52172">
    <property type="entry name" value="CheY-like"/>
    <property type="match status" value="1"/>
</dbReference>
<dbReference type="Gene3D" id="6.10.250.690">
    <property type="match status" value="1"/>
</dbReference>
<dbReference type="RefSeq" id="WP_117517383.1">
    <property type="nucleotide sequence ID" value="NZ_JACRWG010000001.1"/>
</dbReference>
<reference evidence="8 9" key="1">
    <citation type="submission" date="2020-08" db="EMBL/GenBank/DDBJ databases">
        <authorList>
            <person name="Liu C."/>
            <person name="Sun Q."/>
        </authorList>
    </citation>
    <scope>NUCLEOTIDE SEQUENCE [LARGE SCALE GENOMIC DNA]</scope>
    <source>
        <strain evidence="8 9">NSJ-22</strain>
    </source>
</reference>
<dbReference type="PANTHER" id="PTHR48111">
    <property type="entry name" value="REGULATOR OF RPOS"/>
    <property type="match status" value="1"/>
</dbReference>
<feature type="DNA-binding region" description="OmpR/PhoB-type" evidence="5">
    <location>
        <begin position="127"/>
        <end position="221"/>
    </location>
</feature>
<name>A0ABR7K7Q5_9FIRM</name>
<dbReference type="InterPro" id="IPR011006">
    <property type="entry name" value="CheY-like_superfamily"/>
</dbReference>
<dbReference type="PROSITE" id="PS50110">
    <property type="entry name" value="RESPONSE_REGULATORY"/>
    <property type="match status" value="1"/>
</dbReference>
<sequence>MKKILIVEDEEDIQELLKFFLEDNDYQTMIASDGIEAIDTFHRFQPDMILLDIMIPKIDGYAVCELIRKESKIPIIMITALSDETNQLKGFDLLIDDYVTKPFSMPILLRKIQAIFRRIDNDLNTKQELIQYKDIVLNMNEYTVSINKEFIDFTRKEFEILKELLAHPGYVQTREMLLDKVWQYEYYDSDRVVDNHIKNIRKKLGKDYIKTVKGIGYKVEKD</sequence>
<evidence type="ECO:0000259" key="6">
    <source>
        <dbReference type="PROSITE" id="PS50110"/>
    </source>
</evidence>
<feature type="domain" description="Response regulatory" evidence="6">
    <location>
        <begin position="3"/>
        <end position="116"/>
    </location>
</feature>
<dbReference type="InterPro" id="IPR001867">
    <property type="entry name" value="OmpR/PhoB-type_DNA-bd"/>
</dbReference>
<evidence type="ECO:0000256" key="1">
    <source>
        <dbReference type="ARBA" id="ARBA00023015"/>
    </source>
</evidence>
<keyword evidence="9" id="KW-1185">Reference proteome</keyword>
<evidence type="ECO:0000256" key="3">
    <source>
        <dbReference type="ARBA" id="ARBA00023163"/>
    </source>
</evidence>
<evidence type="ECO:0000259" key="7">
    <source>
        <dbReference type="PROSITE" id="PS51755"/>
    </source>
</evidence>
<dbReference type="CDD" id="cd17574">
    <property type="entry name" value="REC_OmpR"/>
    <property type="match status" value="1"/>
</dbReference>
<dbReference type="InterPro" id="IPR039420">
    <property type="entry name" value="WalR-like"/>
</dbReference>
<dbReference type="Gene3D" id="1.10.10.10">
    <property type="entry name" value="Winged helix-like DNA-binding domain superfamily/Winged helix DNA-binding domain"/>
    <property type="match status" value="1"/>
</dbReference>
<evidence type="ECO:0000256" key="2">
    <source>
        <dbReference type="ARBA" id="ARBA00023125"/>
    </source>
</evidence>
<evidence type="ECO:0000313" key="8">
    <source>
        <dbReference type="EMBL" id="MBC6008748.1"/>
    </source>
</evidence>
<dbReference type="PANTHER" id="PTHR48111:SF32">
    <property type="entry name" value="STAGE 0 SPORULATION PROTEIN A HOMOLOG"/>
    <property type="match status" value="1"/>
</dbReference>
<evidence type="ECO:0000313" key="9">
    <source>
        <dbReference type="Proteomes" id="UP000603474"/>
    </source>
</evidence>
<dbReference type="Proteomes" id="UP000603474">
    <property type="component" value="Unassembled WGS sequence"/>
</dbReference>
<accession>A0ABR7K7Q5</accession>
<dbReference type="CDD" id="cd00383">
    <property type="entry name" value="trans_reg_C"/>
    <property type="match status" value="1"/>
</dbReference>
<feature type="domain" description="OmpR/PhoB-type" evidence="7">
    <location>
        <begin position="127"/>
        <end position="221"/>
    </location>
</feature>
<keyword evidence="1" id="KW-0805">Transcription regulation</keyword>
<dbReference type="PROSITE" id="PS51755">
    <property type="entry name" value="OMPR_PHOB"/>
    <property type="match status" value="1"/>
</dbReference>
<dbReference type="Gene3D" id="3.40.50.2300">
    <property type="match status" value="1"/>
</dbReference>
<gene>
    <name evidence="8" type="ORF">H8909_00510</name>
</gene>
<proteinExistence type="predicted"/>
<dbReference type="SMART" id="SM00448">
    <property type="entry name" value="REC"/>
    <property type="match status" value="1"/>
</dbReference>
<comment type="caution">
    <text evidence="8">The sequence shown here is derived from an EMBL/GenBank/DDBJ whole genome shotgun (WGS) entry which is preliminary data.</text>
</comment>
<keyword evidence="4" id="KW-0597">Phosphoprotein</keyword>
<keyword evidence="2 5" id="KW-0238">DNA-binding</keyword>
<protein>
    <submittedName>
        <fullName evidence="8">Response regulator transcription factor</fullName>
    </submittedName>
</protein>